<dbReference type="Gene3D" id="3.40.390.10">
    <property type="entry name" value="Collagenase (Catalytic Domain)"/>
    <property type="match status" value="1"/>
</dbReference>
<evidence type="ECO:0000256" key="8">
    <source>
        <dbReference type="ARBA" id="ARBA00026100"/>
    </source>
</evidence>
<keyword evidence="3 9" id="KW-0479">Metal-binding</keyword>
<dbReference type="Pfam" id="PF01432">
    <property type="entry name" value="Peptidase_M3"/>
    <property type="match status" value="1"/>
</dbReference>
<dbReference type="Proteomes" id="UP000218427">
    <property type="component" value="Unassembled WGS sequence"/>
</dbReference>
<dbReference type="InterPro" id="IPR045090">
    <property type="entry name" value="Pept_M3A_M3B"/>
</dbReference>
<accession>A0ABX4I2L4</accession>
<keyword evidence="14" id="KW-1185">Reference proteome</keyword>
<evidence type="ECO:0000256" key="4">
    <source>
        <dbReference type="ARBA" id="ARBA00022801"/>
    </source>
</evidence>
<gene>
    <name evidence="13" type="ORF">AWR36_002580</name>
</gene>
<evidence type="ECO:0000256" key="3">
    <source>
        <dbReference type="ARBA" id="ARBA00022723"/>
    </source>
</evidence>
<sequence length="745" mass="83271">MRQSLIALSVAAAMAAAAGCSKEAAQAPSADDKMQVQASATADAKGSVVASNPLLAEWTGPYGGVPAFDKMRVEDLKPAMEFAMAENLREIDAIAANPEPATFANTIAELERSGAELDRVFSYYGIWAANMSSPEFREVQGELAPKLASFQSKIIQNDALFQRVKAVYDAREASDLDAEQKRVVELIYNQFANNGATLKGEAKERYAEINKRLAELHTKFANNVLADEEGYTLFLRSDQLSGLPESFVNAAAALAEEKGQKGNYAITNTRSSMDPFLTYSDNRELREKVWNNYYSRGDNGGEHDNNAIIAEILKLRDERVELLGFDNYAQWRLQDRMAKTPERAMELMEAVWPAAVARVEEEVADMQALADEEGADITIKPWDYRYYAEKVRKAKYDLNSDEVKQYLQLDKLREAMFYVAGELFNFEFSPVEEGSVPVFHEDVKVWEVTDKTSGEHIGLWYLDPFARAGKRSGAWATMYRDHTTFDGKTNVLSSNNSNFIKGAPGEPVLVSWDDASTFFHEFGHALHFLASNVTYPTLNGGVRDYTEFQSQLLERWLSTDEVIDNYLVHYKTGEPIPEALVAKIKKASKFNQGFATTEYLASALVDMKFHTADPEGIDPDKFERETLEKLGMPDELVMRHRTPHFGHIFSGEGYSAGYYGYMWADVLTSDAAEAFAEAEGGFYDPEVADKLVKHLFAPRNAVDPADAYRAFRGRDAQIGALMRDRGFPVPEEKSEAKETTIAVKD</sequence>
<comment type="similarity">
    <text evidence="1 9">Belongs to the peptidase M3 family.</text>
</comment>
<dbReference type="InterPro" id="IPR024079">
    <property type="entry name" value="MetalloPept_cat_dom_sf"/>
</dbReference>
<dbReference type="InterPro" id="IPR045666">
    <property type="entry name" value="OpdA_N"/>
</dbReference>
<evidence type="ECO:0000256" key="2">
    <source>
        <dbReference type="ARBA" id="ARBA00022670"/>
    </source>
</evidence>
<dbReference type="PANTHER" id="PTHR43660">
    <property type="entry name" value="DIPEPTIDYL CARBOXYPEPTIDASE"/>
    <property type="match status" value="1"/>
</dbReference>
<evidence type="ECO:0000256" key="7">
    <source>
        <dbReference type="ARBA" id="ARBA00024603"/>
    </source>
</evidence>
<evidence type="ECO:0000313" key="14">
    <source>
        <dbReference type="Proteomes" id="UP000218427"/>
    </source>
</evidence>
<dbReference type="Pfam" id="PF19310">
    <property type="entry name" value="TOP_N"/>
    <property type="match status" value="1"/>
</dbReference>
<keyword evidence="10" id="KW-0732">Signal</keyword>
<evidence type="ECO:0000256" key="6">
    <source>
        <dbReference type="ARBA" id="ARBA00023049"/>
    </source>
</evidence>
<dbReference type="CDD" id="cd06456">
    <property type="entry name" value="M3A_DCP"/>
    <property type="match status" value="1"/>
</dbReference>
<organism evidence="13 14">
    <name type="scientific">Microbulbifer flavimaris</name>
    <dbReference type="NCBI Taxonomy" id="1781068"/>
    <lineage>
        <taxon>Bacteria</taxon>
        <taxon>Pseudomonadati</taxon>
        <taxon>Pseudomonadota</taxon>
        <taxon>Gammaproteobacteria</taxon>
        <taxon>Cellvibrionales</taxon>
        <taxon>Microbulbiferaceae</taxon>
        <taxon>Microbulbifer</taxon>
    </lineage>
</organism>
<evidence type="ECO:0000313" key="13">
    <source>
        <dbReference type="EMBL" id="PCO06659.1"/>
    </source>
</evidence>
<keyword evidence="4 9" id="KW-0378">Hydrolase</keyword>
<dbReference type="Gene3D" id="1.20.1050.40">
    <property type="entry name" value="Endopeptidase. Chain P, domain 1"/>
    <property type="match status" value="1"/>
</dbReference>
<proteinExistence type="inferred from homology"/>
<feature type="chain" id="PRO_5045854845" description="oligopeptidase A" evidence="10">
    <location>
        <begin position="19"/>
        <end position="745"/>
    </location>
</feature>
<evidence type="ECO:0000256" key="5">
    <source>
        <dbReference type="ARBA" id="ARBA00022833"/>
    </source>
</evidence>
<name>A0ABX4I2L4_9GAMM</name>
<feature type="domain" description="Peptidase M3A/M3B catalytic" evidence="11">
    <location>
        <begin position="276"/>
        <end position="724"/>
    </location>
</feature>
<dbReference type="InterPro" id="IPR024077">
    <property type="entry name" value="Neurolysin/TOP_dom2"/>
</dbReference>
<feature type="domain" description="Oligopeptidase A N-terminal" evidence="12">
    <location>
        <begin position="89"/>
        <end position="203"/>
    </location>
</feature>
<evidence type="ECO:0000256" key="10">
    <source>
        <dbReference type="SAM" id="SignalP"/>
    </source>
</evidence>
<keyword evidence="2 9" id="KW-0645">Protease</keyword>
<evidence type="ECO:0000256" key="1">
    <source>
        <dbReference type="ARBA" id="ARBA00006040"/>
    </source>
</evidence>
<dbReference type="SUPFAM" id="SSF55486">
    <property type="entry name" value="Metalloproteases ('zincins'), catalytic domain"/>
    <property type="match status" value="1"/>
</dbReference>
<comment type="caution">
    <text evidence="13">The sequence shown here is derived from an EMBL/GenBank/DDBJ whole genome shotgun (WGS) entry which is preliminary data.</text>
</comment>
<dbReference type="InterPro" id="IPR024080">
    <property type="entry name" value="Neurolysin/TOP_N"/>
</dbReference>
<dbReference type="EC" id="3.4.24.70" evidence="8"/>
<evidence type="ECO:0000259" key="12">
    <source>
        <dbReference type="Pfam" id="PF19310"/>
    </source>
</evidence>
<comment type="catalytic activity">
    <reaction evidence="7">
        <text>Hydrolysis of oligopeptides, with broad specificity. Gly or Ala commonly occur as P1 or P1' residues, but more distant residues are also important, as is shown by the fact that Z-Gly-Pro-Gly-|-Gly-Pro-Ala is cleaved, but not Z-(Gly)(5).</text>
        <dbReference type="EC" id="3.4.24.70"/>
    </reaction>
</comment>
<reference evidence="13" key="1">
    <citation type="submission" date="2017-08" db="EMBL/GenBank/DDBJ databases">
        <title>Microbulbifer marisrubri sp. nov., a halophilic alphaproteobacterium isolated from marine sediment of the Yellow Sea, China.</title>
        <authorList>
            <person name="Zhang G."/>
            <person name="Xiong Q."/>
        </authorList>
    </citation>
    <scope>NUCLEOTIDE SEQUENCE [LARGE SCALE GENOMIC DNA]</scope>
    <source>
        <strain evidence="13">WRN-8</strain>
    </source>
</reference>
<keyword evidence="6 9" id="KW-0482">Metalloprotease</keyword>
<dbReference type="PROSITE" id="PS51257">
    <property type="entry name" value="PROKAR_LIPOPROTEIN"/>
    <property type="match status" value="1"/>
</dbReference>
<evidence type="ECO:0000259" key="11">
    <source>
        <dbReference type="Pfam" id="PF01432"/>
    </source>
</evidence>
<dbReference type="EMBL" id="LRFG02000001">
    <property type="protein sequence ID" value="PCO06659.1"/>
    <property type="molecule type" value="Genomic_DNA"/>
</dbReference>
<dbReference type="PANTHER" id="PTHR43660:SF1">
    <property type="entry name" value="DIPEPTIDYL CARBOXYPEPTIDASE"/>
    <property type="match status" value="1"/>
</dbReference>
<protein>
    <recommendedName>
        <fullName evidence="8">oligopeptidase A</fullName>
        <ecNumber evidence="8">3.4.24.70</ecNumber>
    </recommendedName>
</protein>
<evidence type="ECO:0000256" key="9">
    <source>
        <dbReference type="RuleBase" id="RU003435"/>
    </source>
</evidence>
<dbReference type="RefSeq" id="WP_067080469.1">
    <property type="nucleotide sequence ID" value="NZ_LRFG02000001.1"/>
</dbReference>
<dbReference type="Gene3D" id="1.10.1370.10">
    <property type="entry name" value="Neurolysin, domain 3"/>
    <property type="match status" value="1"/>
</dbReference>
<dbReference type="InterPro" id="IPR001567">
    <property type="entry name" value="Pept_M3A_M3B_dom"/>
</dbReference>
<dbReference type="InterPro" id="IPR034005">
    <property type="entry name" value="M3A_DCP"/>
</dbReference>
<keyword evidence="5 9" id="KW-0862">Zinc</keyword>
<feature type="signal peptide" evidence="10">
    <location>
        <begin position="1"/>
        <end position="18"/>
    </location>
</feature>
<comment type="cofactor">
    <cofactor evidence="9">
        <name>Zn(2+)</name>
        <dbReference type="ChEBI" id="CHEBI:29105"/>
    </cofactor>
    <text evidence="9">Binds 1 zinc ion.</text>
</comment>